<feature type="compositionally biased region" description="Polar residues" evidence="1">
    <location>
        <begin position="275"/>
        <end position="308"/>
    </location>
</feature>
<evidence type="ECO:0008006" key="5">
    <source>
        <dbReference type="Google" id="ProtNLM"/>
    </source>
</evidence>
<dbReference type="InterPro" id="IPR000477">
    <property type="entry name" value="RT_dom"/>
</dbReference>
<feature type="region of interest" description="Disordered" evidence="1">
    <location>
        <begin position="274"/>
        <end position="312"/>
    </location>
</feature>
<feature type="domain" description="Reverse transcriptase" evidence="2">
    <location>
        <begin position="954"/>
        <end position="1196"/>
    </location>
</feature>
<name>A0A2N9F542_FAGSY</name>
<organism evidence="4">
    <name type="scientific">Fagus sylvatica</name>
    <name type="common">Beechnut</name>
    <dbReference type="NCBI Taxonomy" id="28930"/>
    <lineage>
        <taxon>Eukaryota</taxon>
        <taxon>Viridiplantae</taxon>
        <taxon>Streptophyta</taxon>
        <taxon>Embryophyta</taxon>
        <taxon>Tracheophyta</taxon>
        <taxon>Spermatophyta</taxon>
        <taxon>Magnoliopsida</taxon>
        <taxon>eudicotyledons</taxon>
        <taxon>Gunneridae</taxon>
        <taxon>Pentapetalae</taxon>
        <taxon>rosids</taxon>
        <taxon>fabids</taxon>
        <taxon>Fagales</taxon>
        <taxon>Fagaceae</taxon>
        <taxon>Fagus</taxon>
    </lineage>
</organism>
<evidence type="ECO:0000313" key="4">
    <source>
        <dbReference type="EMBL" id="SPC82263.1"/>
    </source>
</evidence>
<dbReference type="PANTHER" id="PTHR33116">
    <property type="entry name" value="REVERSE TRANSCRIPTASE ZINC-BINDING DOMAIN-CONTAINING PROTEIN-RELATED-RELATED"/>
    <property type="match status" value="1"/>
</dbReference>
<dbReference type="Pfam" id="PF13966">
    <property type="entry name" value="zf-RVT"/>
    <property type="match status" value="1"/>
</dbReference>
<reference evidence="4" key="1">
    <citation type="submission" date="2018-02" db="EMBL/GenBank/DDBJ databases">
        <authorList>
            <person name="Cohen D.B."/>
            <person name="Kent A.D."/>
        </authorList>
    </citation>
    <scope>NUCLEOTIDE SEQUENCE</scope>
</reference>
<evidence type="ECO:0000256" key="1">
    <source>
        <dbReference type="SAM" id="MobiDB-lite"/>
    </source>
</evidence>
<accession>A0A2N9F542</accession>
<dbReference type="Pfam" id="PF00078">
    <property type="entry name" value="RVT_1"/>
    <property type="match status" value="1"/>
</dbReference>
<dbReference type="PANTHER" id="PTHR33116:SF78">
    <property type="entry name" value="OS12G0587133 PROTEIN"/>
    <property type="match status" value="1"/>
</dbReference>
<proteinExistence type="predicted"/>
<dbReference type="InterPro" id="IPR043502">
    <property type="entry name" value="DNA/RNA_pol_sf"/>
</dbReference>
<sequence length="1439" mass="162199">MLGRLASKRLLEIRQLLRQPLLSASSRSFSTALNYHLDSPDNNPDLPWEFSDANKHKANSGCKVPLPFRGPPVISPDLHRWLNGTKEVHTARGVERGKNSVRFVFMGKASAIRLVVDMGELLMKPHADSFVRTMREGDVVILVQWCYNRKGKYVLIQEIRRGGRRGSIIVLEGKNSNGWRGFGSELKRFLGMATVVSGGVGNSGKMKEKGKEKILGEIPKSGEHSKQPVNGLTLNMENMAYGNFSNQLGVVQLHLNLHLECGMDGDVKHAFVIESPNQSGPHGTLKSQPTEPTRQQHGGSLTAGPSDSTHPELDHQAIIPHSFVDHSWGLSSDWVLELRDGRRLCISLSLLHQLMEIPPTLVEIVVPPPPQQSGKEVMGVVELGQSSQQWHESCGDEGDDDENISVVWEDSELSLGEWDLVCCEEDDTPLDVMPLASSIPLLEAGGGRHQLVPDIEPPLSVWVLGKHIAFGEYVGASYAGYELEVLALLKFIDSQRPKQGREEGFQKQVKGWWESYQFFATPSFILAHKLEGFKVGFEEMERGGGQLSAEERLGRMKLGRMKFATNLEKAILLDEISWRQKSRTLWLREGDKNTKFFHRLANSHRRNNSISSRLIKGELYTYSDAISNCITQFYTNLFLEGKGWRTLLDGLEFSNISSADAMWLDIPFDEEEVMGVLHGFNRDKAPGPNGFPMAFFQSYWSFLKGDIMALLHHFHKLGSFERSLNATFVALIPKKVGAIVIISPSQNAFVQGRQILDSILIANECLDSRLRQGDPGVLYINLGKSEMVPMGEVPLFEELVCILGCQIAYFPMKYLGLPLSATYKETSIWNSIIERMEKRLAGWKRLYLSKGGKVTLIKSTLSSLPTYFPSLFLIPVGVAHWLENLQREFLWSGMGESTKFHLVNWFDICEPLQSGGLAIQNLLRFNQALLEVLEGCGRRYHGFLWGGFQIFLIGSIYKILAKVLANRLALVLDSIISEAQNSFMGGRKILDLVLIANECLDSRLKSRIPGLICKLDIEKAYDHVNWDCLYFLMNRMGFGRKWIRWMQACTSTVRFSVIVNGSPTGFFDKQSRIETRRSFLAFVILVNNGGAQPNVEESCGWGSSLRAFRWVGLRTLGVCVSHLLYADDTILFCDANSEQLLYIRMVLTCFEAVTGLKVNMNKSEMVPIGEVVGLGDLAVLLLCHVGSLPLQYLGMPLGASYKALGIWIPIIEKIERRLAGWQKLYSYKGGRLTLLKSTLLSLPTYFLSLFPIPVSVAKRIECIQRNFLWGDMGEEIFPTLYGCSLNQNDSIALVLDSLMPGGPREWNLTDKLRWRLNRKGVFDSRSYFHVLHAPVAVAFPWKIIWGVKSPRRVAFFMWTVAWGRILTCDNLRKMGIVLAGWCCMCKGDDESVDHLFIHCWVARRLWSSVFRAVGIDWVFPNRVLDLLFWLVELVWEEVF</sequence>
<dbReference type="InterPro" id="IPR026960">
    <property type="entry name" value="RVT-Znf"/>
</dbReference>
<evidence type="ECO:0000259" key="2">
    <source>
        <dbReference type="Pfam" id="PF00078"/>
    </source>
</evidence>
<gene>
    <name evidence="4" type="ORF">FSB_LOCUS10145</name>
</gene>
<evidence type="ECO:0000259" key="3">
    <source>
        <dbReference type="Pfam" id="PF13966"/>
    </source>
</evidence>
<dbReference type="EMBL" id="OIVN01000568">
    <property type="protein sequence ID" value="SPC82263.1"/>
    <property type="molecule type" value="Genomic_DNA"/>
</dbReference>
<feature type="domain" description="Reverse transcriptase zinc-binding" evidence="3">
    <location>
        <begin position="1322"/>
        <end position="1406"/>
    </location>
</feature>
<dbReference type="SUPFAM" id="SSF56672">
    <property type="entry name" value="DNA/RNA polymerases"/>
    <property type="match status" value="1"/>
</dbReference>
<protein>
    <recommendedName>
        <fullName evidence="5">Reverse transcriptase domain-containing protein</fullName>
    </recommendedName>
</protein>